<gene>
    <name evidence="1" type="ORF">ACFOW7_16830</name>
</gene>
<dbReference type="SUPFAM" id="SSF53474">
    <property type="entry name" value="alpha/beta-Hydrolases"/>
    <property type="match status" value="1"/>
</dbReference>
<keyword evidence="2" id="KW-1185">Reference proteome</keyword>
<name>A0ABV8MVK7_9NEIS</name>
<comment type="caution">
    <text evidence="1">The sequence shown here is derived from an EMBL/GenBank/DDBJ whole genome shotgun (WGS) entry which is preliminary data.</text>
</comment>
<organism evidence="1 2">
    <name type="scientific">Chitinimonas lacunae</name>
    <dbReference type="NCBI Taxonomy" id="1963018"/>
    <lineage>
        <taxon>Bacteria</taxon>
        <taxon>Pseudomonadati</taxon>
        <taxon>Pseudomonadota</taxon>
        <taxon>Betaproteobacteria</taxon>
        <taxon>Neisseriales</taxon>
        <taxon>Chitinibacteraceae</taxon>
        <taxon>Chitinimonas</taxon>
    </lineage>
</organism>
<evidence type="ECO:0000313" key="1">
    <source>
        <dbReference type="EMBL" id="MFC4161002.1"/>
    </source>
</evidence>
<proteinExistence type="predicted"/>
<dbReference type="RefSeq" id="WP_378166447.1">
    <property type="nucleotide sequence ID" value="NZ_JBHSBU010000001.1"/>
</dbReference>
<evidence type="ECO:0000313" key="2">
    <source>
        <dbReference type="Proteomes" id="UP001595791"/>
    </source>
</evidence>
<dbReference type="EMBL" id="JBHSBU010000001">
    <property type="protein sequence ID" value="MFC4161002.1"/>
    <property type="molecule type" value="Genomic_DNA"/>
</dbReference>
<keyword evidence="1" id="KW-0378">Hydrolase</keyword>
<dbReference type="InterPro" id="IPR029058">
    <property type="entry name" value="AB_hydrolase_fold"/>
</dbReference>
<dbReference type="InterPro" id="IPR010662">
    <property type="entry name" value="RBBP9/YdeN"/>
</dbReference>
<dbReference type="Pfam" id="PF06821">
    <property type="entry name" value="Ser_hydrolase"/>
    <property type="match status" value="1"/>
</dbReference>
<dbReference type="Gene3D" id="3.40.50.1820">
    <property type="entry name" value="alpha/beta hydrolase"/>
    <property type="match status" value="1"/>
</dbReference>
<sequence length="181" mass="19933">MSARILILPGLYDSGPQHWQSRWQARFPQMSRVEQADWQTPVCNDWVERLEQVVALDAEQVVLVAHSLACVLVARWAERYPRRIRGALLVAPSDTEGPNFPTGTSGFQPMPGNHLPFPSIVVVSSEDPYAELSRSERFAADWGAELVNIGPRGHINGESGLGDWPEGLALLARLCGEPLPG</sequence>
<dbReference type="GO" id="GO:0016787">
    <property type="term" value="F:hydrolase activity"/>
    <property type="evidence" value="ECO:0007669"/>
    <property type="project" value="UniProtKB-KW"/>
</dbReference>
<reference evidence="2" key="1">
    <citation type="journal article" date="2019" name="Int. J. Syst. Evol. Microbiol.">
        <title>The Global Catalogue of Microorganisms (GCM) 10K type strain sequencing project: providing services to taxonomists for standard genome sequencing and annotation.</title>
        <authorList>
            <consortium name="The Broad Institute Genomics Platform"/>
            <consortium name="The Broad Institute Genome Sequencing Center for Infectious Disease"/>
            <person name="Wu L."/>
            <person name="Ma J."/>
        </authorList>
    </citation>
    <scope>NUCLEOTIDE SEQUENCE [LARGE SCALE GENOMIC DNA]</scope>
    <source>
        <strain evidence="2">LMG 29894</strain>
    </source>
</reference>
<dbReference type="Proteomes" id="UP001595791">
    <property type="component" value="Unassembled WGS sequence"/>
</dbReference>
<protein>
    <submittedName>
        <fullName evidence="1">RBBP9/YdeN family alpha/beta hydrolase</fullName>
    </submittedName>
</protein>
<accession>A0ABV8MVK7</accession>